<dbReference type="RefSeq" id="WP_089939072.1">
    <property type="nucleotide sequence ID" value="NZ_CAKOEX010000006.1"/>
</dbReference>
<dbReference type="GO" id="GO:0042597">
    <property type="term" value="C:periplasmic space"/>
    <property type="evidence" value="ECO:0007669"/>
    <property type="project" value="UniProtKB-ARBA"/>
</dbReference>
<dbReference type="Gene3D" id="3.40.190.10">
    <property type="entry name" value="Periplasmic binding protein-like II"/>
    <property type="match status" value="1"/>
</dbReference>
<dbReference type="OrthoDB" id="403896at2"/>
<reference evidence="7 8" key="1">
    <citation type="submission" date="2018-04" db="EMBL/GenBank/DDBJ databases">
        <title>Genomic Encyclopedia of Type Strains, Phase IV (KMG-IV): sequencing the most valuable type-strain genomes for metagenomic binning, comparative biology and taxonomic classification.</title>
        <authorList>
            <person name="Goeker M."/>
        </authorList>
    </citation>
    <scope>NUCLEOTIDE SEQUENCE [LARGE SCALE GENOMIC DNA]</scope>
    <source>
        <strain evidence="7 8">DSM 28795</strain>
    </source>
</reference>
<dbReference type="InterPro" id="IPR039424">
    <property type="entry name" value="SBP_5"/>
</dbReference>
<dbReference type="GO" id="GO:0043190">
    <property type="term" value="C:ATP-binding cassette (ABC) transporter complex"/>
    <property type="evidence" value="ECO:0007669"/>
    <property type="project" value="InterPro"/>
</dbReference>
<dbReference type="EMBL" id="QEKT01000004">
    <property type="protein sequence ID" value="PVY84282.1"/>
    <property type="molecule type" value="Genomic_DNA"/>
</dbReference>
<dbReference type="InterPro" id="IPR000914">
    <property type="entry name" value="SBP_5_dom"/>
</dbReference>
<evidence type="ECO:0000256" key="3">
    <source>
        <dbReference type="ARBA" id="ARBA00022448"/>
    </source>
</evidence>
<keyword evidence="8" id="KW-1185">Reference proteome</keyword>
<sequence length="548" mass="60498">METWKKWTLAAAAVLVVAGGTRAAGWWGVDKSKDKTTLNYGLQSEIQTLDLSKGTDQYSNTIAGNTGSNLLRMDANGKPAPDLAKSIDVSEDGKTYTAHLRSGLKWSDGSSLTAKDFVYSWQRIVDPKTASQYAYLASGVQNADDIMAGKKPVSDLGVSADGDTITFKLDNPMPQFESLLTFANFMPQKQSFVEKQGSKYGTTAEKQLYSGPYKLEGWNGTNNKFKMVKNDNYWDAKNVKTKTVNWQVVKKPETMVELYKKGEIDRAGVYTSPEIYKANKNNKDVTKVPQAASTYLEYNQTGKNKFLANDKIRQALNMATNRAEATKQASGGIFDTATGLVSNNLTKAANGQDLAAFVNPGYEYDKDKASQLFAEGLKEVGETKMDVTLLGDADTPITKNYVDYLKQAWESNLKGISVTEKFVPFKQRIQDQQNQNFDIVLNNWNGDYPDGSTFYDLFKSPTAGNNDGQFKNQTYIDAITKADGSDANDPAARSNDFKTAEAALKDQANINPLGSWNAYYLVRPNVKNVVMNSTGLPIDLTHAYRSDK</sequence>
<comment type="subcellular location">
    <subcellularLocation>
        <location evidence="1">Cell envelope</location>
    </subcellularLocation>
</comment>
<evidence type="ECO:0000256" key="5">
    <source>
        <dbReference type="ARBA" id="ARBA00022856"/>
    </source>
</evidence>
<dbReference type="AlphaFoldDB" id="A0A2U1D9R4"/>
<dbReference type="Gene3D" id="3.90.76.10">
    <property type="entry name" value="Dipeptide-binding Protein, Domain 1"/>
    <property type="match status" value="1"/>
</dbReference>
<dbReference type="FunFam" id="3.90.76.10:FF:000001">
    <property type="entry name" value="Oligopeptide ABC transporter substrate-binding protein"/>
    <property type="match status" value="1"/>
</dbReference>
<keyword evidence="5" id="KW-0653">Protein transport</keyword>
<comment type="caution">
    <text evidence="7">The sequence shown here is derived from an EMBL/GenBank/DDBJ whole genome shotgun (WGS) entry which is preliminary data.</text>
</comment>
<name>A0A2U1D9R4_9LACO</name>
<dbReference type="PIRSF" id="PIRSF002741">
    <property type="entry name" value="MppA"/>
    <property type="match status" value="1"/>
</dbReference>
<proteinExistence type="inferred from homology"/>
<dbReference type="Proteomes" id="UP000245433">
    <property type="component" value="Unassembled WGS sequence"/>
</dbReference>
<evidence type="ECO:0000256" key="2">
    <source>
        <dbReference type="ARBA" id="ARBA00005695"/>
    </source>
</evidence>
<dbReference type="Gene3D" id="3.10.105.10">
    <property type="entry name" value="Dipeptide-binding Protein, Domain 3"/>
    <property type="match status" value="1"/>
</dbReference>
<feature type="domain" description="Solute-binding protein family 5" evidence="6">
    <location>
        <begin position="78"/>
        <end position="465"/>
    </location>
</feature>
<dbReference type="PANTHER" id="PTHR30290">
    <property type="entry name" value="PERIPLASMIC BINDING COMPONENT OF ABC TRANSPORTER"/>
    <property type="match status" value="1"/>
</dbReference>
<gene>
    <name evidence="7" type="ORF">C7384_10425</name>
</gene>
<protein>
    <submittedName>
        <fullName evidence="7">Oligopeptide transport system substrate-binding protein</fullName>
    </submittedName>
</protein>
<keyword evidence="4" id="KW-0732">Signal</keyword>
<organism evidence="7 8">
    <name type="scientific">Convivina intestini</name>
    <dbReference type="NCBI Taxonomy" id="1505726"/>
    <lineage>
        <taxon>Bacteria</taxon>
        <taxon>Bacillati</taxon>
        <taxon>Bacillota</taxon>
        <taxon>Bacilli</taxon>
        <taxon>Lactobacillales</taxon>
        <taxon>Lactobacillaceae</taxon>
        <taxon>Convivina</taxon>
    </lineage>
</organism>
<evidence type="ECO:0000313" key="7">
    <source>
        <dbReference type="EMBL" id="PVY84282.1"/>
    </source>
</evidence>
<evidence type="ECO:0000313" key="8">
    <source>
        <dbReference type="Proteomes" id="UP000245433"/>
    </source>
</evidence>
<dbReference type="GO" id="GO:0030313">
    <property type="term" value="C:cell envelope"/>
    <property type="evidence" value="ECO:0007669"/>
    <property type="project" value="UniProtKB-SubCell"/>
</dbReference>
<dbReference type="GO" id="GO:1904680">
    <property type="term" value="F:peptide transmembrane transporter activity"/>
    <property type="evidence" value="ECO:0007669"/>
    <property type="project" value="TreeGrafter"/>
</dbReference>
<accession>A0A2U1D9R4</accession>
<evidence type="ECO:0000259" key="6">
    <source>
        <dbReference type="Pfam" id="PF00496"/>
    </source>
</evidence>
<evidence type="ECO:0000256" key="1">
    <source>
        <dbReference type="ARBA" id="ARBA00004196"/>
    </source>
</evidence>
<comment type="similarity">
    <text evidence="2">Belongs to the bacterial solute-binding protein 5 family.</text>
</comment>
<dbReference type="InterPro" id="IPR030678">
    <property type="entry name" value="Peptide/Ni-bd"/>
</dbReference>
<dbReference type="PANTHER" id="PTHR30290:SF10">
    <property type="entry name" value="PERIPLASMIC OLIGOPEPTIDE-BINDING PROTEIN-RELATED"/>
    <property type="match status" value="1"/>
</dbReference>
<dbReference type="Pfam" id="PF00496">
    <property type="entry name" value="SBP_bac_5"/>
    <property type="match status" value="1"/>
</dbReference>
<dbReference type="CDD" id="cd08504">
    <property type="entry name" value="PBP2_OppA"/>
    <property type="match status" value="1"/>
</dbReference>
<keyword evidence="3" id="KW-0813">Transport</keyword>
<dbReference type="SUPFAM" id="SSF53850">
    <property type="entry name" value="Periplasmic binding protein-like II"/>
    <property type="match status" value="1"/>
</dbReference>
<evidence type="ECO:0000256" key="4">
    <source>
        <dbReference type="ARBA" id="ARBA00022729"/>
    </source>
</evidence>
<keyword evidence="5" id="KW-0571">Peptide transport</keyword>
<dbReference type="GO" id="GO:0015833">
    <property type="term" value="P:peptide transport"/>
    <property type="evidence" value="ECO:0007669"/>
    <property type="project" value="UniProtKB-KW"/>
</dbReference>